<dbReference type="AlphaFoldDB" id="A0A0A9TXC0"/>
<reference evidence="1" key="1">
    <citation type="submission" date="2014-09" db="EMBL/GenBank/DDBJ databases">
        <authorList>
            <person name="Magalhaes I.L.F."/>
            <person name="Oliveira U."/>
            <person name="Santos F.R."/>
            <person name="Vidigal T.H.D.A."/>
            <person name="Brescovit A.D."/>
            <person name="Santos A.J."/>
        </authorList>
    </citation>
    <scope>NUCLEOTIDE SEQUENCE</scope>
    <source>
        <tissue evidence="1">Shoot tissue taken approximately 20 cm above the soil surface</tissue>
    </source>
</reference>
<accession>A0A0A9TXC0</accession>
<organism evidence="1">
    <name type="scientific">Arundo donax</name>
    <name type="common">Giant reed</name>
    <name type="synonym">Donax arundinaceus</name>
    <dbReference type="NCBI Taxonomy" id="35708"/>
    <lineage>
        <taxon>Eukaryota</taxon>
        <taxon>Viridiplantae</taxon>
        <taxon>Streptophyta</taxon>
        <taxon>Embryophyta</taxon>
        <taxon>Tracheophyta</taxon>
        <taxon>Spermatophyta</taxon>
        <taxon>Magnoliopsida</taxon>
        <taxon>Liliopsida</taxon>
        <taxon>Poales</taxon>
        <taxon>Poaceae</taxon>
        <taxon>PACMAD clade</taxon>
        <taxon>Arundinoideae</taxon>
        <taxon>Arundineae</taxon>
        <taxon>Arundo</taxon>
    </lineage>
</organism>
<dbReference type="EMBL" id="GBRH01280869">
    <property type="protein sequence ID" value="JAD17026.1"/>
    <property type="molecule type" value="Transcribed_RNA"/>
</dbReference>
<protein>
    <submittedName>
        <fullName evidence="1">Uncharacterized protein</fullName>
    </submittedName>
</protein>
<name>A0A0A9TXC0_ARUDO</name>
<reference evidence="1" key="2">
    <citation type="journal article" date="2015" name="Data Brief">
        <title>Shoot transcriptome of the giant reed, Arundo donax.</title>
        <authorList>
            <person name="Barrero R.A."/>
            <person name="Guerrero F.D."/>
            <person name="Moolhuijzen P."/>
            <person name="Goolsby J.A."/>
            <person name="Tidwell J."/>
            <person name="Bellgard S.E."/>
            <person name="Bellgard M.I."/>
        </authorList>
    </citation>
    <scope>NUCLEOTIDE SEQUENCE</scope>
    <source>
        <tissue evidence="1">Shoot tissue taken approximately 20 cm above the soil surface</tissue>
    </source>
</reference>
<sequence length="73" mass="8056">MVSVGLMLTASFFMYVGYSAPLLLRFMRIGGLRSDLCGCVLACGIDPSLRSDRRSHVLLRCVHCLDPHLVVES</sequence>
<proteinExistence type="predicted"/>
<evidence type="ECO:0000313" key="1">
    <source>
        <dbReference type="EMBL" id="JAD17026.1"/>
    </source>
</evidence>